<proteinExistence type="predicted"/>
<evidence type="ECO:0000313" key="3">
    <source>
        <dbReference type="Proteomes" id="UP001465153"/>
    </source>
</evidence>
<feature type="domain" description="ORC1/DEAH AAA+ ATPase" evidence="1">
    <location>
        <begin position="130"/>
        <end position="277"/>
    </location>
</feature>
<dbReference type="Pfam" id="PF13401">
    <property type="entry name" value="AAA_22"/>
    <property type="match status" value="1"/>
</dbReference>
<dbReference type="Proteomes" id="UP001465153">
    <property type="component" value="Unassembled WGS sequence"/>
</dbReference>
<protein>
    <submittedName>
        <fullName evidence="2">ATP-binding protein</fullName>
    </submittedName>
</protein>
<dbReference type="Gene3D" id="3.40.50.300">
    <property type="entry name" value="P-loop containing nucleotide triphosphate hydrolases"/>
    <property type="match status" value="1"/>
</dbReference>
<organism evidence="2 3">
    <name type="scientific">Sessilibacter corallicola</name>
    <dbReference type="NCBI Taxonomy" id="2904075"/>
    <lineage>
        <taxon>Bacteria</taxon>
        <taxon>Pseudomonadati</taxon>
        <taxon>Pseudomonadota</taxon>
        <taxon>Gammaproteobacteria</taxon>
        <taxon>Cellvibrionales</taxon>
        <taxon>Cellvibrionaceae</taxon>
        <taxon>Sessilibacter</taxon>
    </lineage>
</organism>
<dbReference type="RefSeq" id="WP_353303662.1">
    <property type="nucleotide sequence ID" value="NZ_BAABWN010000009.1"/>
</dbReference>
<keyword evidence="3" id="KW-1185">Reference proteome</keyword>
<name>A0ABQ0ABK0_9GAMM</name>
<dbReference type="EMBL" id="BAABWN010000009">
    <property type="protein sequence ID" value="GAA6169006.1"/>
    <property type="molecule type" value="Genomic_DNA"/>
</dbReference>
<dbReference type="InterPro" id="IPR049945">
    <property type="entry name" value="AAA_22"/>
</dbReference>
<evidence type="ECO:0000313" key="2">
    <source>
        <dbReference type="EMBL" id="GAA6169006.1"/>
    </source>
</evidence>
<sequence length="543" mass="61390">MMKNDIPFPTAQYIDPGIPEYANNPLIAALPPINDPISAASLFTKKPHFSREEIYLPSHIRIHAISRLVNSFFVPFSNHILLEQKISALIRQAYLGRNPKEASFKKHLNNCFEKMVRKDLNAYIYDNVSSTALSMSLVGISGSGKSTTLNIILDSYNKTIFHPNFNLIQVPWLKVDCPHDGTLTELCFSIFMALDKRLNTSYFQKFSRGRLGIGKLLTEVANLCLIHAVGLLVIDEFQHMNMAKSGGEKKMVNFLVTLINTIGVSVILVGTPKALPIFASEFRQARRAAGHGNIVWDRIKKDESWDDFLDEIWKYQWLQNAQELTEELRGKLYDLSQGIADITIKLFCLAQARIILLSSDWKKEYITFNLLQDIYDEEFAVVKPMINALKIGDNRSLNEYNDIEIPDIESSLINTFDLMKQNTIAKRSNIVVDESDKPEIAKKAVKSLVDIGVSEDIAESLVKDAISSDPNISLLQIIQASTKSVASLSEDAKKEESSCVRKPKSWNQLSRKDIRKLYSEKTGGMYEVLLSNKLIFPVERFMA</sequence>
<dbReference type="SUPFAM" id="SSF52540">
    <property type="entry name" value="P-loop containing nucleoside triphosphate hydrolases"/>
    <property type="match status" value="1"/>
</dbReference>
<dbReference type="InterPro" id="IPR027417">
    <property type="entry name" value="P-loop_NTPase"/>
</dbReference>
<keyword evidence="2" id="KW-0067">ATP-binding</keyword>
<dbReference type="GO" id="GO:0005524">
    <property type="term" value="F:ATP binding"/>
    <property type="evidence" value="ECO:0007669"/>
    <property type="project" value="UniProtKB-KW"/>
</dbReference>
<reference evidence="2 3" key="1">
    <citation type="submission" date="2024-04" db="EMBL/GenBank/DDBJ databases">
        <title>Draft genome sequence of Sessilibacter corallicola NBRC 116591.</title>
        <authorList>
            <person name="Miyakawa T."/>
            <person name="Kusuya Y."/>
            <person name="Miura T."/>
        </authorList>
    </citation>
    <scope>NUCLEOTIDE SEQUENCE [LARGE SCALE GENOMIC DNA]</scope>
    <source>
        <strain evidence="2 3">KU-00831-HH</strain>
    </source>
</reference>
<gene>
    <name evidence="2" type="ORF">NBRC116591_28170</name>
</gene>
<accession>A0ABQ0ABK0</accession>
<keyword evidence="2" id="KW-0547">Nucleotide-binding</keyword>
<evidence type="ECO:0000259" key="1">
    <source>
        <dbReference type="Pfam" id="PF13401"/>
    </source>
</evidence>
<comment type="caution">
    <text evidence="2">The sequence shown here is derived from an EMBL/GenBank/DDBJ whole genome shotgun (WGS) entry which is preliminary data.</text>
</comment>